<dbReference type="PROSITE" id="PS50157">
    <property type="entry name" value="ZINC_FINGER_C2H2_2"/>
    <property type="match status" value="1"/>
</dbReference>
<dbReference type="PROSITE" id="PS00028">
    <property type="entry name" value="ZINC_FINGER_C2H2_1"/>
    <property type="match status" value="1"/>
</dbReference>
<dbReference type="EMBL" id="KQ435720">
    <property type="protein sequence ID" value="KOX78677.1"/>
    <property type="molecule type" value="Genomic_DNA"/>
</dbReference>
<feature type="compositionally biased region" description="Basic and acidic residues" evidence="3">
    <location>
        <begin position="889"/>
        <end position="908"/>
    </location>
</feature>
<reference evidence="6 7" key="1">
    <citation type="submission" date="2015-07" db="EMBL/GenBank/DDBJ databases">
        <title>The genome of Melipona quadrifasciata.</title>
        <authorList>
            <person name="Pan H."/>
            <person name="Kapheim K."/>
        </authorList>
    </citation>
    <scope>NUCLEOTIDE SEQUENCE [LARGE SCALE GENOMIC DNA]</scope>
    <source>
        <strain evidence="6">0111107301</strain>
        <tissue evidence="6">Whole body</tissue>
    </source>
</reference>
<feature type="compositionally biased region" description="Polar residues" evidence="3">
    <location>
        <begin position="397"/>
        <end position="418"/>
    </location>
</feature>
<evidence type="ECO:0000256" key="1">
    <source>
        <dbReference type="PROSITE-ProRule" id="PRU00042"/>
    </source>
</evidence>
<feature type="non-terminal residue" evidence="6">
    <location>
        <position position="1"/>
    </location>
</feature>
<feature type="compositionally biased region" description="Polar residues" evidence="3">
    <location>
        <begin position="1001"/>
        <end position="1013"/>
    </location>
</feature>
<evidence type="ECO:0000256" key="2">
    <source>
        <dbReference type="PROSITE-ProRule" id="PRU01263"/>
    </source>
</evidence>
<feature type="binding site" evidence="2">
    <location>
        <position position="138"/>
    </location>
    <ligand>
        <name>Zn(2+)</name>
        <dbReference type="ChEBI" id="CHEBI:29105"/>
    </ligand>
</feature>
<feature type="compositionally biased region" description="Basic and acidic residues" evidence="3">
    <location>
        <begin position="1014"/>
        <end position="1042"/>
    </location>
</feature>
<proteinExistence type="predicted"/>
<name>A0A0M9A7A2_9HYME</name>
<dbReference type="OrthoDB" id="7683467at2759"/>
<feature type="region of interest" description="Disordered" evidence="3">
    <location>
        <begin position="396"/>
        <end position="450"/>
    </location>
</feature>
<feature type="binding site" evidence="2">
    <location>
        <position position="94"/>
    </location>
    <ligand>
        <name>Zn(2+)</name>
        <dbReference type="ChEBI" id="CHEBI:29105"/>
    </ligand>
</feature>
<feature type="compositionally biased region" description="Basic and acidic residues" evidence="3">
    <location>
        <begin position="10"/>
        <end position="24"/>
    </location>
</feature>
<organism evidence="6 7">
    <name type="scientific">Melipona quadrifasciata</name>
    <dbReference type="NCBI Taxonomy" id="166423"/>
    <lineage>
        <taxon>Eukaryota</taxon>
        <taxon>Metazoa</taxon>
        <taxon>Ecdysozoa</taxon>
        <taxon>Arthropoda</taxon>
        <taxon>Hexapoda</taxon>
        <taxon>Insecta</taxon>
        <taxon>Pterygota</taxon>
        <taxon>Neoptera</taxon>
        <taxon>Endopterygota</taxon>
        <taxon>Hymenoptera</taxon>
        <taxon>Apocrita</taxon>
        <taxon>Aculeata</taxon>
        <taxon>Apoidea</taxon>
        <taxon>Anthophila</taxon>
        <taxon>Apidae</taxon>
        <taxon>Melipona</taxon>
    </lineage>
</organism>
<dbReference type="STRING" id="166423.A0A0M9A7A2"/>
<dbReference type="InterPro" id="IPR012934">
    <property type="entry name" value="Znf_AD"/>
</dbReference>
<feature type="compositionally biased region" description="Basic and acidic residues" evidence="3">
    <location>
        <begin position="475"/>
        <end position="486"/>
    </location>
</feature>
<feature type="binding site" evidence="2">
    <location>
        <position position="91"/>
    </location>
    <ligand>
        <name>Zn(2+)</name>
        <dbReference type="ChEBI" id="CHEBI:29105"/>
    </ligand>
</feature>
<evidence type="ECO:0000259" key="5">
    <source>
        <dbReference type="PROSITE" id="PS51915"/>
    </source>
</evidence>
<sequence length="1183" mass="137624">QLSIMTGIKDPTEQSKLEETKPKNEQTNGIIKKTFMDFTNTYMQDFFEFSKNMTEFIRSIGNDLTVSIQQYQEYIMSHLSQLLYINMSRQCFLCASDEGVFLDITTDNKQQYYDQFEICSFIKILRTDQLPTKICHKCAYELNQCSSFVQKYIKVKKKQKPNIRRRCCGLCCEPAKNEFIFDLSKEKLQYNPFHKIQEIFNKEQIGNIQKNKFICLPCRYLIDVLIDLKNICEETAIRLENTANKKINLNKIDQLIFPKIKTAVVSRKTTTTDSARINLHILQESKSDIDEMTRTRSRNNKLNENTKLQVCNKCHSSIKTDDDMYKTQKTGNIACKSCWKNENIHKIEKQVQQNSTEIKLCTVFLKDVLKNTDREKKLYRIDEDDEGNKTYIVTDKNLGNENKSNKTINNIGNNVGKQNQKRSVKSLKTVDEDTSNKDVPNKKYKSDAKEVSKTNLNTNIQQQQTTITQHKKIAQKRDTCDTDSRVTRRQGRTLTKHKRATGSSLSDADVDNKHDRKRLKTILSGIPIMKSLDISDESSSNEGVILRKKRPRYTSTSSTIEISDDSTNQKDLEKNVRRKKIYIKRLIKSSAVTTYQELQSLSSENIFETQTYVCDECGASYENKLTELTHKLTHYKQPELKLQKLEPEILTKNILGLSKVMDDQSEDLSETITVEDDEEELLENEIDLNINNHADTNSDIENKIDLTKKEAVEDVVDVKLVMNEFDDDHKIEEKTEDLQKETKKETEDLQKETEEDTEDLQKEIEKDTEDLQKETEKDTEDLQKEAEDLQKEAENLQKETEDLQKEADLRKESEDLQKETEDLQKQTEKETEDLQKESKEETEHSQEITENLQETEKEIENLQIEEEKTEDLHEVLEKNTADWSVQNENEIKEDKNKENKKENKNNFKIGERIHRFVDCLNSEQIIQILNNNDSEDKQEEHKENDKQIVKDKQENNETKVEEKQIKIEVSEERETEKDGEKYINAEDNKKEENKQDEVVCNEQQSHIVNQESSNKIDKDFVTDVPKKIEQSNTEYDRTTNETKVGVDDKDDITISTEQKSPKLTQKRKSFYKNKIQTKINDSDFKKSEVLEENVLSKEDSTTDKKHVSVNDVEILKSNSSKEEESMSDSITAAAEILQEVLDLASATVGKRQEVLIDISTNIDSTEIETLENISREIQNTVDM</sequence>
<feature type="region of interest" description="Disordered" evidence="3">
    <location>
        <begin position="1"/>
        <end position="25"/>
    </location>
</feature>
<keyword evidence="1" id="KW-0863">Zinc-finger</keyword>
<gene>
    <name evidence="6" type="ORF">WN51_07538</name>
</gene>
<feature type="binding site" evidence="2">
    <location>
        <position position="135"/>
    </location>
    <ligand>
        <name>Zn(2+)</name>
        <dbReference type="ChEBI" id="CHEBI:29105"/>
    </ligand>
</feature>
<keyword evidence="2" id="KW-0479">Metal-binding</keyword>
<feature type="compositionally biased region" description="Basic and acidic residues" evidence="3">
    <location>
        <begin position="934"/>
        <end position="997"/>
    </location>
</feature>
<dbReference type="GO" id="GO:0008270">
    <property type="term" value="F:zinc ion binding"/>
    <property type="evidence" value="ECO:0007669"/>
    <property type="project" value="UniProtKB-UniRule"/>
</dbReference>
<evidence type="ECO:0000256" key="3">
    <source>
        <dbReference type="SAM" id="MobiDB-lite"/>
    </source>
</evidence>
<dbReference type="InterPro" id="IPR013087">
    <property type="entry name" value="Znf_C2H2_type"/>
</dbReference>
<dbReference type="PROSITE" id="PS51915">
    <property type="entry name" value="ZAD"/>
    <property type="match status" value="1"/>
</dbReference>
<keyword evidence="2" id="KW-0862">Zinc</keyword>
<evidence type="ECO:0000313" key="7">
    <source>
        <dbReference type="Proteomes" id="UP000053105"/>
    </source>
</evidence>
<feature type="region of interest" description="Disordered" evidence="3">
    <location>
        <begin position="470"/>
        <end position="511"/>
    </location>
</feature>
<protein>
    <submittedName>
        <fullName evidence="6">Uncharacterized protein</fullName>
    </submittedName>
</protein>
<feature type="compositionally biased region" description="Basic and acidic residues" evidence="3">
    <location>
        <begin position="428"/>
        <end position="450"/>
    </location>
</feature>
<accession>A0A0M9A7A2</accession>
<dbReference type="GO" id="GO:0005634">
    <property type="term" value="C:nucleus"/>
    <property type="evidence" value="ECO:0007669"/>
    <property type="project" value="InterPro"/>
</dbReference>
<evidence type="ECO:0000259" key="4">
    <source>
        <dbReference type="PROSITE" id="PS50157"/>
    </source>
</evidence>
<feature type="region of interest" description="Disordered" evidence="3">
    <location>
        <begin position="931"/>
        <end position="1042"/>
    </location>
</feature>
<evidence type="ECO:0000313" key="6">
    <source>
        <dbReference type="EMBL" id="KOX78677.1"/>
    </source>
</evidence>
<feature type="compositionally biased region" description="Basic and acidic residues" evidence="3">
    <location>
        <begin position="731"/>
        <end position="752"/>
    </location>
</feature>
<feature type="compositionally biased region" description="Basic residues" evidence="3">
    <location>
        <begin position="487"/>
        <end position="500"/>
    </location>
</feature>
<dbReference type="SMART" id="SM00868">
    <property type="entry name" value="zf-AD"/>
    <property type="match status" value="2"/>
</dbReference>
<dbReference type="Proteomes" id="UP000053105">
    <property type="component" value="Unassembled WGS sequence"/>
</dbReference>
<feature type="compositionally biased region" description="Basic and acidic residues" evidence="3">
    <location>
        <begin position="870"/>
        <end position="880"/>
    </location>
</feature>
<keyword evidence="7" id="KW-1185">Reference proteome</keyword>
<feature type="domain" description="C2H2-type" evidence="4">
    <location>
        <begin position="612"/>
        <end position="639"/>
    </location>
</feature>
<feature type="compositionally biased region" description="Basic and acidic residues" evidence="3">
    <location>
        <begin position="759"/>
        <end position="847"/>
    </location>
</feature>
<feature type="domain" description="ZAD" evidence="5">
    <location>
        <begin position="89"/>
        <end position="162"/>
    </location>
</feature>
<dbReference type="SUPFAM" id="SSF57716">
    <property type="entry name" value="Glucocorticoid receptor-like (DNA-binding domain)"/>
    <property type="match status" value="1"/>
</dbReference>
<feature type="region of interest" description="Disordered" evidence="3">
    <location>
        <begin position="731"/>
        <end position="908"/>
    </location>
</feature>
<dbReference type="AlphaFoldDB" id="A0A0M9A7A2"/>